<keyword evidence="2" id="KW-1133">Transmembrane helix</keyword>
<sequence length="362" mass="36996">MPIVIIRAPSHLILLLPKDRLQPSSARPTMLSLTTPMSIGSSSSGSSMLVRRFASTARLIFLPSSPTITVLSAPNDKSNWTGSSVISAPLSFSSSPFSSPVLDPNADPDDENGQRLPNGLLPDFSEFGWTGSGLSRIFSRAGSMPDTKPPVAPPLPEAPPSTSGMAKSPNSSSSISSSSSSSSPSSSLSSLPSPNLSTPRPFPSFPAPSVVVPLFLLALFVVLTTLRHQDPRFHALLPVSSSSSPLPRPISPSSLPDPLPSSSSAKGLRERSLLLPGALAARLLKVPNAGVASLVEGGLVPSCSPPLAAAAAALRFASRAASCMRAREGGILSGGGGGGGGGIEGGCMDEVLAFRGSVYARN</sequence>
<dbReference type="AlphaFoldDB" id="A0AAE0I2E6"/>
<accession>A0AAE0I2E6</accession>
<keyword evidence="2" id="KW-0812">Transmembrane</keyword>
<evidence type="ECO:0000256" key="2">
    <source>
        <dbReference type="SAM" id="Phobius"/>
    </source>
</evidence>
<dbReference type="EMBL" id="JAUEPO010000007">
    <property type="protein sequence ID" value="KAK3317201.1"/>
    <property type="molecule type" value="Genomic_DNA"/>
</dbReference>
<feature type="compositionally biased region" description="Pro residues" evidence="1">
    <location>
        <begin position="147"/>
        <end position="159"/>
    </location>
</feature>
<reference evidence="3" key="2">
    <citation type="submission" date="2023-06" db="EMBL/GenBank/DDBJ databases">
        <authorList>
            <consortium name="Lawrence Berkeley National Laboratory"/>
            <person name="Haridas S."/>
            <person name="Hensen N."/>
            <person name="Bonometti L."/>
            <person name="Westerberg I."/>
            <person name="Brannstrom I.O."/>
            <person name="Guillou S."/>
            <person name="Cros-Aarteil S."/>
            <person name="Calhoun S."/>
            <person name="Kuo A."/>
            <person name="Mondo S."/>
            <person name="Pangilinan J."/>
            <person name="Riley R."/>
            <person name="Labutti K."/>
            <person name="Andreopoulos B."/>
            <person name="Lipzen A."/>
            <person name="Chen C."/>
            <person name="Yanf M."/>
            <person name="Daum C."/>
            <person name="Ng V."/>
            <person name="Clum A."/>
            <person name="Steindorff A."/>
            <person name="Ohm R."/>
            <person name="Martin F."/>
            <person name="Silar P."/>
            <person name="Natvig D."/>
            <person name="Lalanne C."/>
            <person name="Gautier V."/>
            <person name="Ament-Velasquez S.L."/>
            <person name="Kruys A."/>
            <person name="Hutchinson M.I."/>
            <person name="Powell A.J."/>
            <person name="Barry K."/>
            <person name="Miller A.N."/>
            <person name="Grigoriev I.V."/>
            <person name="Debuchy R."/>
            <person name="Gladieux P."/>
            <person name="Thoren M.H."/>
            <person name="Johannesson H."/>
        </authorList>
    </citation>
    <scope>NUCLEOTIDE SEQUENCE</scope>
    <source>
        <strain evidence="3">SMH4131-1</strain>
    </source>
</reference>
<feature type="region of interest" description="Disordered" evidence="1">
    <location>
        <begin position="97"/>
        <end position="121"/>
    </location>
</feature>
<proteinExistence type="predicted"/>
<keyword evidence="2" id="KW-0472">Membrane</keyword>
<organism evidence="3 4">
    <name type="scientific">Cercophora scortea</name>
    <dbReference type="NCBI Taxonomy" id="314031"/>
    <lineage>
        <taxon>Eukaryota</taxon>
        <taxon>Fungi</taxon>
        <taxon>Dikarya</taxon>
        <taxon>Ascomycota</taxon>
        <taxon>Pezizomycotina</taxon>
        <taxon>Sordariomycetes</taxon>
        <taxon>Sordariomycetidae</taxon>
        <taxon>Sordariales</taxon>
        <taxon>Lasiosphaeriaceae</taxon>
        <taxon>Cercophora</taxon>
    </lineage>
</organism>
<feature type="region of interest" description="Disordered" evidence="1">
    <location>
        <begin position="238"/>
        <end position="264"/>
    </location>
</feature>
<comment type="caution">
    <text evidence="3">The sequence shown here is derived from an EMBL/GenBank/DDBJ whole genome shotgun (WGS) entry which is preliminary data.</text>
</comment>
<feature type="transmembrane region" description="Helical" evidence="2">
    <location>
        <begin position="205"/>
        <end position="226"/>
    </location>
</feature>
<feature type="compositionally biased region" description="Pro residues" evidence="1">
    <location>
        <begin position="246"/>
        <end position="259"/>
    </location>
</feature>
<keyword evidence="4" id="KW-1185">Reference proteome</keyword>
<feature type="compositionally biased region" description="Low complexity" evidence="1">
    <location>
        <begin position="168"/>
        <end position="197"/>
    </location>
</feature>
<dbReference type="Proteomes" id="UP001286456">
    <property type="component" value="Unassembled WGS sequence"/>
</dbReference>
<reference evidence="3" key="1">
    <citation type="journal article" date="2023" name="Mol. Phylogenet. Evol.">
        <title>Genome-scale phylogeny and comparative genomics of the fungal order Sordariales.</title>
        <authorList>
            <person name="Hensen N."/>
            <person name="Bonometti L."/>
            <person name="Westerberg I."/>
            <person name="Brannstrom I.O."/>
            <person name="Guillou S."/>
            <person name="Cros-Aarteil S."/>
            <person name="Calhoun S."/>
            <person name="Haridas S."/>
            <person name="Kuo A."/>
            <person name="Mondo S."/>
            <person name="Pangilinan J."/>
            <person name="Riley R."/>
            <person name="LaButti K."/>
            <person name="Andreopoulos B."/>
            <person name="Lipzen A."/>
            <person name="Chen C."/>
            <person name="Yan M."/>
            <person name="Daum C."/>
            <person name="Ng V."/>
            <person name="Clum A."/>
            <person name="Steindorff A."/>
            <person name="Ohm R.A."/>
            <person name="Martin F."/>
            <person name="Silar P."/>
            <person name="Natvig D.O."/>
            <person name="Lalanne C."/>
            <person name="Gautier V."/>
            <person name="Ament-Velasquez S.L."/>
            <person name="Kruys A."/>
            <person name="Hutchinson M.I."/>
            <person name="Powell A.J."/>
            <person name="Barry K."/>
            <person name="Miller A.N."/>
            <person name="Grigoriev I.V."/>
            <person name="Debuchy R."/>
            <person name="Gladieux P."/>
            <person name="Hiltunen Thoren M."/>
            <person name="Johannesson H."/>
        </authorList>
    </citation>
    <scope>NUCLEOTIDE SEQUENCE</scope>
    <source>
        <strain evidence="3">SMH4131-1</strain>
    </source>
</reference>
<evidence type="ECO:0000313" key="3">
    <source>
        <dbReference type="EMBL" id="KAK3317201.1"/>
    </source>
</evidence>
<evidence type="ECO:0000313" key="4">
    <source>
        <dbReference type="Proteomes" id="UP001286456"/>
    </source>
</evidence>
<feature type="region of interest" description="Disordered" evidence="1">
    <location>
        <begin position="138"/>
        <end position="199"/>
    </location>
</feature>
<protein>
    <submittedName>
        <fullName evidence="3">Uncharacterized protein</fullName>
    </submittedName>
</protein>
<evidence type="ECO:0000256" key="1">
    <source>
        <dbReference type="SAM" id="MobiDB-lite"/>
    </source>
</evidence>
<gene>
    <name evidence="3" type="ORF">B0T19DRAFT_287321</name>
</gene>
<name>A0AAE0I2E6_9PEZI</name>